<evidence type="ECO:0000313" key="2">
    <source>
        <dbReference type="EMBL" id="CAJ1077108.1"/>
    </source>
</evidence>
<accession>A0AAV1GXD5</accession>
<dbReference type="Proteomes" id="UP001178508">
    <property type="component" value="Chromosome 17"/>
</dbReference>
<organism evidence="2 3">
    <name type="scientific">Xyrichtys novacula</name>
    <name type="common">Pearly razorfish</name>
    <name type="synonym">Hemipteronotus novacula</name>
    <dbReference type="NCBI Taxonomy" id="13765"/>
    <lineage>
        <taxon>Eukaryota</taxon>
        <taxon>Metazoa</taxon>
        <taxon>Chordata</taxon>
        <taxon>Craniata</taxon>
        <taxon>Vertebrata</taxon>
        <taxon>Euteleostomi</taxon>
        <taxon>Actinopterygii</taxon>
        <taxon>Neopterygii</taxon>
        <taxon>Teleostei</taxon>
        <taxon>Neoteleostei</taxon>
        <taxon>Acanthomorphata</taxon>
        <taxon>Eupercaria</taxon>
        <taxon>Labriformes</taxon>
        <taxon>Labridae</taxon>
        <taxon>Xyrichtys</taxon>
    </lineage>
</organism>
<reference evidence="2" key="1">
    <citation type="submission" date="2023-08" db="EMBL/GenBank/DDBJ databases">
        <authorList>
            <person name="Alioto T."/>
            <person name="Alioto T."/>
            <person name="Gomez Garrido J."/>
        </authorList>
    </citation>
    <scope>NUCLEOTIDE SEQUENCE</scope>
</reference>
<keyword evidence="3" id="KW-1185">Reference proteome</keyword>
<evidence type="ECO:0000256" key="1">
    <source>
        <dbReference type="SAM" id="MobiDB-lite"/>
    </source>
</evidence>
<sequence length="105" mass="12109">MLGLLKTQLPLQHSEKKTEKKKKLRAPGGVSVETAPPAHFYKNRQLRATLQSRRLTSCKNACEEFQERGGEDRRNIRVGRVLRGCRQKTPLPRRWQQALVYAISI</sequence>
<evidence type="ECO:0000313" key="3">
    <source>
        <dbReference type="Proteomes" id="UP001178508"/>
    </source>
</evidence>
<proteinExistence type="predicted"/>
<name>A0AAV1GXD5_XYRNO</name>
<feature type="region of interest" description="Disordered" evidence="1">
    <location>
        <begin position="1"/>
        <end position="32"/>
    </location>
</feature>
<gene>
    <name evidence="2" type="ORF">XNOV1_A021830</name>
</gene>
<dbReference type="AlphaFoldDB" id="A0AAV1GXD5"/>
<dbReference type="EMBL" id="OY660880">
    <property type="protein sequence ID" value="CAJ1077108.1"/>
    <property type="molecule type" value="Genomic_DNA"/>
</dbReference>
<protein>
    <submittedName>
        <fullName evidence="2">Uncharacterized protein</fullName>
    </submittedName>
</protein>